<dbReference type="RefSeq" id="WP_187713498.1">
    <property type="nucleotide sequence ID" value="NZ_CP060820.1"/>
</dbReference>
<reference evidence="1 2" key="1">
    <citation type="submission" date="2020-08" db="EMBL/GenBank/DDBJ databases">
        <title>Lysobacter sp. II4 sp. nov., isolated from soil.</title>
        <authorList>
            <person name="Woo C.Y."/>
            <person name="Kim J."/>
        </authorList>
    </citation>
    <scope>NUCLEOTIDE SEQUENCE [LARGE SCALE GENOMIC DNA]</scope>
    <source>
        <strain evidence="1 2">II4</strain>
    </source>
</reference>
<protein>
    <submittedName>
        <fullName evidence="1">YbdD/YjiX family protein</fullName>
    </submittedName>
</protein>
<keyword evidence="2" id="KW-1185">Reference proteome</keyword>
<accession>A0A7H0G198</accession>
<organism evidence="1 2">
    <name type="scientific">Agrilutibacter terrestris</name>
    <dbReference type="NCBI Taxonomy" id="2865112"/>
    <lineage>
        <taxon>Bacteria</taxon>
        <taxon>Pseudomonadati</taxon>
        <taxon>Pseudomonadota</taxon>
        <taxon>Gammaproteobacteria</taxon>
        <taxon>Lysobacterales</taxon>
        <taxon>Lysobacteraceae</taxon>
        <taxon>Agrilutibacter</taxon>
    </lineage>
</organism>
<gene>
    <name evidence="1" type="ORF">H8B22_02450</name>
</gene>
<dbReference type="InterPro" id="IPR007423">
    <property type="entry name" value="Sel_put"/>
</dbReference>
<proteinExistence type="predicted"/>
<evidence type="ECO:0000313" key="1">
    <source>
        <dbReference type="EMBL" id="QNP42064.1"/>
    </source>
</evidence>
<dbReference type="PANTHER" id="PTHR38453:SF1">
    <property type="entry name" value="CYTOPLASMIC PROTEIN"/>
    <property type="match status" value="1"/>
</dbReference>
<evidence type="ECO:0000313" key="2">
    <source>
        <dbReference type="Proteomes" id="UP000516018"/>
    </source>
</evidence>
<name>A0A7H0G198_9GAMM</name>
<dbReference type="PANTHER" id="PTHR38453">
    <property type="entry name" value="CYTOPLASMIC PROTEIN-RELATED"/>
    <property type="match status" value="1"/>
</dbReference>
<dbReference type="EMBL" id="CP060820">
    <property type="protein sequence ID" value="QNP42064.1"/>
    <property type="molecule type" value="Genomic_DNA"/>
</dbReference>
<dbReference type="AlphaFoldDB" id="A0A7H0G198"/>
<dbReference type="Proteomes" id="UP000516018">
    <property type="component" value="Chromosome"/>
</dbReference>
<dbReference type="KEGG" id="lsx:H8B22_02450"/>
<sequence>MAGVQSLLREAWANAAQAARLAIGIPDYEGYVAHMRERHPQREPMDRDTFFRERMAARYGKGRSRCC</sequence>
<dbReference type="Pfam" id="PF04328">
    <property type="entry name" value="Sel_put"/>
    <property type="match status" value="1"/>
</dbReference>